<dbReference type="AlphaFoldDB" id="A0A2N5D1V6"/>
<dbReference type="GO" id="GO:0009851">
    <property type="term" value="P:auxin biosynthetic process"/>
    <property type="evidence" value="ECO:0007669"/>
    <property type="project" value="UniProtKB-KW"/>
</dbReference>
<sequence length="534" mass="57302">MDGRATSASGAVLTRRRFFEGLAAYGGVSLAMAGMDALGYGFASAQAAPPPLEGGGKGIKVVVLGAGLAGLTAAYELTKHGYDVQVLEARDFAGGRCQTARKGFRHVDLLGNDQTCQFDEGLYINHGPWRIPYHHRSTLHYTKLLGVPLESFVNDNDAAYVYFEKGEGPLKGKPVRKGEIAADARGHAAELMAKVAAKGGLDGAFTAQDRDLFVAYMVNEGRLSPSDLAYSGTDGRGFDVHPGAGVSPGPGKPSTPRSMADVLHSGAWRTLTSVAGYEQQRTMLQPIGGMDQLAKAFERKVADKISYSCVVETIGQDAKGVKIGYRDAAGKKAEVVADYCICTIPLSVLRNVDLQASKPFKAAMEGVAYAPVNKIGLQMKRRFWEEDHFIYGGHIYNDMPGIGTISLPSTGWQSQKGVLLGYYSFGGEAARISAKSPAERAAFAVAGGQKVFPEYADAYENAFSFCWHLAEHNLGGWAEWGEEGRKTAYPVLCEPDGRLYLAGEHLSYLGGWQAGAIESAWQQIAKLHARVRAA</sequence>
<dbReference type="InterPro" id="IPR002937">
    <property type="entry name" value="Amino_oxidase"/>
</dbReference>
<evidence type="ECO:0000313" key="8">
    <source>
        <dbReference type="EMBL" id="AYV46801.1"/>
    </source>
</evidence>
<dbReference type="Gene3D" id="3.50.50.60">
    <property type="entry name" value="FAD/NAD(P)-binding domain"/>
    <property type="match status" value="1"/>
</dbReference>
<evidence type="ECO:0000313" key="10">
    <source>
        <dbReference type="Proteomes" id="UP000234483"/>
    </source>
</evidence>
<evidence type="ECO:0000256" key="5">
    <source>
        <dbReference type="ARBA" id="ARBA00023070"/>
    </source>
</evidence>
<evidence type="ECO:0000256" key="4">
    <source>
        <dbReference type="ARBA" id="ARBA00017871"/>
    </source>
</evidence>
<dbReference type="GO" id="GO:0001716">
    <property type="term" value="F:L-amino-acid oxidase activity"/>
    <property type="evidence" value="ECO:0007669"/>
    <property type="project" value="TreeGrafter"/>
</dbReference>
<feature type="domain" description="Amine oxidase" evidence="7">
    <location>
        <begin position="68"/>
        <end position="522"/>
    </location>
</feature>
<dbReference type="OrthoDB" id="337830at2"/>
<evidence type="ECO:0000256" key="6">
    <source>
        <dbReference type="ARBA" id="ARBA00047321"/>
    </source>
</evidence>
<dbReference type="Pfam" id="PF01593">
    <property type="entry name" value="Amino_oxidase"/>
    <property type="match status" value="1"/>
</dbReference>
<reference evidence="9 10" key="1">
    <citation type="submission" date="2017-12" db="EMBL/GenBank/DDBJ databases">
        <title>The genome sequence of Caulobacter flavus CGMCC1 15093.</title>
        <authorList>
            <person name="Gao J."/>
            <person name="Mao X."/>
            <person name="Sun J."/>
        </authorList>
    </citation>
    <scope>NUCLEOTIDE SEQUENCE [LARGE SCALE GENOMIC DNA]</scope>
    <source>
        <strain evidence="9 10">CGMCC1 15093</strain>
    </source>
</reference>
<keyword evidence="5" id="KW-0073">Auxin biosynthesis</keyword>
<protein>
    <recommendedName>
        <fullName evidence="4">Tryptophan 2-monooxygenase</fullName>
        <ecNumber evidence="3">1.13.12.3</ecNumber>
    </recommendedName>
</protein>
<evidence type="ECO:0000256" key="1">
    <source>
        <dbReference type="ARBA" id="ARBA00004814"/>
    </source>
</evidence>
<keyword evidence="11" id="KW-1185">Reference proteome</keyword>
<dbReference type="KEGG" id="cfh:C1707_11275"/>
<dbReference type="SUPFAM" id="SSF51905">
    <property type="entry name" value="FAD/NAD(P)-binding domain"/>
    <property type="match status" value="1"/>
</dbReference>
<dbReference type="InterPro" id="IPR006311">
    <property type="entry name" value="TAT_signal"/>
</dbReference>
<dbReference type="RefSeq" id="WP_101711451.1">
    <property type="nucleotide sequence ID" value="NZ_CP026100.1"/>
</dbReference>
<comment type="similarity">
    <text evidence="2">Belongs to the tryptophan 2-monooxygenase family.</text>
</comment>
<dbReference type="Gene3D" id="3.90.660.10">
    <property type="match status" value="1"/>
</dbReference>
<dbReference type="Proteomes" id="UP000281192">
    <property type="component" value="Chromosome"/>
</dbReference>
<comment type="pathway">
    <text evidence="1">Plant hormone metabolism; auxin biosynthesis.</text>
</comment>
<organism evidence="9 10">
    <name type="scientific">Caulobacter flavus</name>
    <dbReference type="NCBI Taxonomy" id="1679497"/>
    <lineage>
        <taxon>Bacteria</taxon>
        <taxon>Pseudomonadati</taxon>
        <taxon>Pseudomonadota</taxon>
        <taxon>Alphaproteobacteria</taxon>
        <taxon>Caulobacterales</taxon>
        <taxon>Caulobacteraceae</taxon>
        <taxon>Caulobacter</taxon>
    </lineage>
</organism>
<proteinExistence type="inferred from homology"/>
<name>A0A2N5D1V6_9CAUL</name>
<evidence type="ECO:0000313" key="11">
    <source>
        <dbReference type="Proteomes" id="UP000281192"/>
    </source>
</evidence>
<reference evidence="8 11" key="2">
    <citation type="submission" date="2018-01" db="EMBL/GenBank/DDBJ databases">
        <title>Complete genome sequence of Caulobacter flavus RHGG3.</title>
        <authorList>
            <person name="Yang E."/>
        </authorList>
    </citation>
    <scope>NUCLEOTIDE SEQUENCE [LARGE SCALE GENOMIC DNA]</scope>
    <source>
        <strain evidence="8 11">RHGG3</strain>
    </source>
</reference>
<dbReference type="PANTHER" id="PTHR10742:SF342">
    <property type="entry name" value="AMINE OXIDASE"/>
    <property type="match status" value="1"/>
</dbReference>
<dbReference type="GO" id="GO:0009063">
    <property type="term" value="P:amino acid catabolic process"/>
    <property type="evidence" value="ECO:0007669"/>
    <property type="project" value="TreeGrafter"/>
</dbReference>
<dbReference type="EC" id="1.13.12.3" evidence="3"/>
<dbReference type="InterPro" id="IPR050281">
    <property type="entry name" value="Flavin_monoamine_oxidase"/>
</dbReference>
<dbReference type="InterPro" id="IPR036188">
    <property type="entry name" value="FAD/NAD-bd_sf"/>
</dbReference>
<gene>
    <name evidence="8" type="ORF">C1707_11275</name>
    <name evidence="9" type="ORF">CFHF_02495</name>
</gene>
<evidence type="ECO:0000313" key="9">
    <source>
        <dbReference type="EMBL" id="PLR20057.1"/>
    </source>
</evidence>
<dbReference type="PANTHER" id="PTHR10742">
    <property type="entry name" value="FLAVIN MONOAMINE OXIDASE"/>
    <property type="match status" value="1"/>
</dbReference>
<evidence type="ECO:0000259" key="7">
    <source>
        <dbReference type="Pfam" id="PF01593"/>
    </source>
</evidence>
<dbReference type="EMBL" id="CP026100">
    <property type="protein sequence ID" value="AYV46801.1"/>
    <property type="molecule type" value="Genomic_DNA"/>
</dbReference>
<dbReference type="SUPFAM" id="SSF54373">
    <property type="entry name" value="FAD-linked reductases, C-terminal domain"/>
    <property type="match status" value="1"/>
</dbReference>
<dbReference type="EMBL" id="PJRQ01000007">
    <property type="protein sequence ID" value="PLR20057.1"/>
    <property type="molecule type" value="Genomic_DNA"/>
</dbReference>
<comment type="catalytic activity">
    <reaction evidence="6">
        <text>L-tryptophan + O2 = indole-3-acetamide + CO2 + H2O</text>
        <dbReference type="Rhea" id="RHEA:16165"/>
        <dbReference type="ChEBI" id="CHEBI:15377"/>
        <dbReference type="ChEBI" id="CHEBI:15379"/>
        <dbReference type="ChEBI" id="CHEBI:16031"/>
        <dbReference type="ChEBI" id="CHEBI:16526"/>
        <dbReference type="ChEBI" id="CHEBI:57912"/>
        <dbReference type="EC" id="1.13.12.3"/>
    </reaction>
</comment>
<dbReference type="GO" id="GO:0050361">
    <property type="term" value="F:tryptophan 2-monooxygenase activity"/>
    <property type="evidence" value="ECO:0007669"/>
    <property type="project" value="UniProtKB-EC"/>
</dbReference>
<evidence type="ECO:0000256" key="3">
    <source>
        <dbReference type="ARBA" id="ARBA00012535"/>
    </source>
</evidence>
<dbReference type="Proteomes" id="UP000234483">
    <property type="component" value="Unassembled WGS sequence"/>
</dbReference>
<dbReference type="Gene3D" id="1.20.1440.240">
    <property type="match status" value="1"/>
</dbReference>
<dbReference type="PROSITE" id="PS51318">
    <property type="entry name" value="TAT"/>
    <property type="match status" value="1"/>
</dbReference>
<accession>A0A2N5D1V6</accession>
<evidence type="ECO:0000256" key="2">
    <source>
        <dbReference type="ARBA" id="ARBA00005833"/>
    </source>
</evidence>